<organism evidence="3 4">
    <name type="scientific">Metaclostridioides mangenotii</name>
    <dbReference type="NCBI Taxonomy" id="1540"/>
    <lineage>
        <taxon>Bacteria</taxon>
        <taxon>Bacillati</taxon>
        <taxon>Bacillota</taxon>
        <taxon>Clostridia</taxon>
        <taxon>Peptostreptococcales</taxon>
        <taxon>Peptostreptococcaceae</taxon>
        <taxon>Metaclostridioides</taxon>
    </lineage>
</organism>
<keyword evidence="4" id="KW-1185">Reference proteome</keyword>
<dbReference type="CDD" id="cd00093">
    <property type="entry name" value="HTH_XRE"/>
    <property type="match status" value="1"/>
</dbReference>
<name>A0ABS4E6X1_9FIRM</name>
<reference evidence="3 4" key="1">
    <citation type="submission" date="2021-03" db="EMBL/GenBank/DDBJ databases">
        <title>Genomic Encyclopedia of Type Strains, Phase IV (KMG-IV): sequencing the most valuable type-strain genomes for metagenomic binning, comparative biology and taxonomic classification.</title>
        <authorList>
            <person name="Goeker M."/>
        </authorList>
    </citation>
    <scope>NUCLEOTIDE SEQUENCE [LARGE SCALE GENOMIC DNA]</scope>
    <source>
        <strain evidence="3 4">DSM 1289</strain>
    </source>
</reference>
<dbReference type="PANTHER" id="PTHR46558">
    <property type="entry name" value="TRACRIPTIONAL REGULATORY PROTEIN-RELATED-RELATED"/>
    <property type="match status" value="1"/>
</dbReference>
<dbReference type="Pfam" id="PF01381">
    <property type="entry name" value="HTH_3"/>
    <property type="match status" value="1"/>
</dbReference>
<gene>
    <name evidence="3" type="ORF">J2Z43_000080</name>
</gene>
<dbReference type="SUPFAM" id="SSF47413">
    <property type="entry name" value="lambda repressor-like DNA-binding domains"/>
    <property type="match status" value="1"/>
</dbReference>
<dbReference type="SMART" id="SM00530">
    <property type="entry name" value="HTH_XRE"/>
    <property type="match status" value="1"/>
</dbReference>
<evidence type="ECO:0000313" key="3">
    <source>
        <dbReference type="EMBL" id="MBP1853690.1"/>
    </source>
</evidence>
<proteinExistence type="predicted"/>
<evidence type="ECO:0000256" key="1">
    <source>
        <dbReference type="ARBA" id="ARBA00023125"/>
    </source>
</evidence>
<protein>
    <submittedName>
        <fullName evidence="3">Transcriptional regulator with XRE-family HTH domain</fullName>
    </submittedName>
</protein>
<dbReference type="PROSITE" id="PS50943">
    <property type="entry name" value="HTH_CROC1"/>
    <property type="match status" value="1"/>
</dbReference>
<evidence type="ECO:0000259" key="2">
    <source>
        <dbReference type="PROSITE" id="PS50943"/>
    </source>
</evidence>
<dbReference type="InterPro" id="IPR010982">
    <property type="entry name" value="Lambda_DNA-bd_dom_sf"/>
</dbReference>
<dbReference type="EMBL" id="JAGGJX010000001">
    <property type="protein sequence ID" value="MBP1853690.1"/>
    <property type="molecule type" value="Genomic_DNA"/>
</dbReference>
<dbReference type="Proteomes" id="UP000767291">
    <property type="component" value="Unassembled WGS sequence"/>
</dbReference>
<dbReference type="Gene3D" id="1.10.260.40">
    <property type="entry name" value="lambda repressor-like DNA-binding domains"/>
    <property type="match status" value="1"/>
</dbReference>
<evidence type="ECO:0000313" key="4">
    <source>
        <dbReference type="Proteomes" id="UP000767291"/>
    </source>
</evidence>
<sequence>MEMMKISIGENIKYFRRKKGISRQELADKLNLSVHAITKYEQGQREVKASKLLDIASILSVNINQLVKK</sequence>
<feature type="domain" description="HTH cro/C1-type" evidence="2">
    <location>
        <begin position="12"/>
        <end position="66"/>
    </location>
</feature>
<dbReference type="InterPro" id="IPR001387">
    <property type="entry name" value="Cro/C1-type_HTH"/>
</dbReference>
<keyword evidence="1" id="KW-0238">DNA-binding</keyword>
<comment type="caution">
    <text evidence="3">The sequence shown here is derived from an EMBL/GenBank/DDBJ whole genome shotgun (WGS) entry which is preliminary data.</text>
</comment>
<accession>A0ABS4E6X1</accession>
<dbReference type="PANTHER" id="PTHR46558:SF13">
    <property type="entry name" value="HTH-TYPE TRANSCRIPTIONAL REGULATOR IMMR"/>
    <property type="match status" value="1"/>
</dbReference>